<accession>A0AAN8AD30</accession>
<evidence type="ECO:0008006" key="3">
    <source>
        <dbReference type="Google" id="ProtNLM"/>
    </source>
</evidence>
<proteinExistence type="predicted"/>
<reference evidence="1 2" key="2">
    <citation type="journal article" date="2023" name="Mol. Biol. Evol.">
        <title>Genomics of Secondarily Temperate Adaptation in the Only Non-Antarctic Icefish.</title>
        <authorList>
            <person name="Rivera-Colon A.G."/>
            <person name="Rayamajhi N."/>
            <person name="Minhas B.F."/>
            <person name="Madrigal G."/>
            <person name="Bilyk K.T."/>
            <person name="Yoon V."/>
            <person name="Hune M."/>
            <person name="Gregory S."/>
            <person name="Cheng C.H.C."/>
            <person name="Catchen J.M."/>
        </authorList>
    </citation>
    <scope>NUCLEOTIDE SEQUENCE [LARGE SCALE GENOMIC DNA]</scope>
    <source>
        <strain evidence="1">JMC-PN-2008</strain>
    </source>
</reference>
<name>A0AAN8AD30_ELEMC</name>
<dbReference type="PANTHER" id="PTHR45913:SF21">
    <property type="entry name" value="DUF4371 DOMAIN-CONTAINING PROTEIN"/>
    <property type="match status" value="1"/>
</dbReference>
<dbReference type="EMBL" id="JAUZQC010000022">
    <property type="protein sequence ID" value="KAK5851384.1"/>
    <property type="molecule type" value="Genomic_DNA"/>
</dbReference>
<evidence type="ECO:0000313" key="2">
    <source>
        <dbReference type="Proteomes" id="UP001346869"/>
    </source>
</evidence>
<dbReference type="PANTHER" id="PTHR45913">
    <property type="entry name" value="EPM2A-INTERACTING PROTEIN 1"/>
    <property type="match status" value="1"/>
</dbReference>
<evidence type="ECO:0000313" key="1">
    <source>
        <dbReference type="EMBL" id="KAK5851384.1"/>
    </source>
</evidence>
<dbReference type="AlphaFoldDB" id="A0AAN8AD30"/>
<comment type="caution">
    <text evidence="1">The sequence shown here is derived from an EMBL/GenBank/DDBJ whole genome shotgun (WGS) entry which is preliminary data.</text>
</comment>
<keyword evidence="2" id="KW-1185">Reference proteome</keyword>
<gene>
    <name evidence="1" type="ORF">PBY51_002185</name>
</gene>
<dbReference type="Proteomes" id="UP001346869">
    <property type="component" value="Unassembled WGS sequence"/>
</dbReference>
<organism evidence="1 2">
    <name type="scientific">Eleginops maclovinus</name>
    <name type="common">Patagonian blennie</name>
    <name type="synonym">Eleginus maclovinus</name>
    <dbReference type="NCBI Taxonomy" id="56733"/>
    <lineage>
        <taxon>Eukaryota</taxon>
        <taxon>Metazoa</taxon>
        <taxon>Chordata</taxon>
        <taxon>Craniata</taxon>
        <taxon>Vertebrata</taxon>
        <taxon>Euteleostomi</taxon>
        <taxon>Actinopterygii</taxon>
        <taxon>Neopterygii</taxon>
        <taxon>Teleostei</taxon>
        <taxon>Neoteleostei</taxon>
        <taxon>Acanthomorphata</taxon>
        <taxon>Eupercaria</taxon>
        <taxon>Perciformes</taxon>
        <taxon>Notothenioidei</taxon>
        <taxon>Eleginopidae</taxon>
        <taxon>Eleginops</taxon>
    </lineage>
</organism>
<reference evidence="1 2" key="1">
    <citation type="journal article" date="2023" name="Genes (Basel)">
        <title>Chromosome-Level Genome Assembly and Circadian Gene Repertoire of the Patagonia Blennie Eleginops maclovinus-The Closest Ancestral Proxy of Antarctic Cryonotothenioids.</title>
        <authorList>
            <person name="Cheng C.C."/>
            <person name="Rivera-Colon A.G."/>
            <person name="Minhas B.F."/>
            <person name="Wilson L."/>
            <person name="Rayamajhi N."/>
            <person name="Vargas-Chacoff L."/>
            <person name="Catchen J.M."/>
        </authorList>
    </citation>
    <scope>NUCLEOTIDE SEQUENCE [LARGE SCALE GENOMIC DNA]</scope>
    <source>
        <strain evidence="1">JMC-PN-2008</strain>
    </source>
</reference>
<sequence>MYWRSLMQRSERSMHILSHDESTDITDNAQLLVYVRFLHKDKKEICEDLLGLIPLETPTRGEDIYEGIKEMLTKRKINQKQVVSVTTDCAPAMFGREKGAVAQMKQDNPDLIAYHCIIHQTVLCAILSEGFAEVMNTMMKLINFLRVSSSHQQRVLREFMKEMEADANDLLLHNNV</sequence>
<protein>
    <recommendedName>
        <fullName evidence="3">DUF4371 domain-containing protein</fullName>
    </recommendedName>
</protein>